<dbReference type="Pfam" id="PF02668">
    <property type="entry name" value="TauD"/>
    <property type="match status" value="1"/>
</dbReference>
<evidence type="ECO:0000256" key="3">
    <source>
        <dbReference type="ARBA" id="ARBA00022723"/>
    </source>
</evidence>
<evidence type="ECO:0000256" key="2">
    <source>
        <dbReference type="ARBA" id="ARBA00008654"/>
    </source>
</evidence>
<dbReference type="Gene3D" id="3.30.2020.30">
    <property type="match status" value="1"/>
</dbReference>
<evidence type="ECO:0000256" key="1">
    <source>
        <dbReference type="ARBA" id="ARBA00001954"/>
    </source>
</evidence>
<dbReference type="Proteomes" id="UP000092666">
    <property type="component" value="Unassembled WGS sequence"/>
</dbReference>
<feature type="compositionally biased region" description="Polar residues" evidence="8">
    <location>
        <begin position="174"/>
        <end position="207"/>
    </location>
</feature>
<gene>
    <name evidence="10" type="ORF">I316_03306</name>
</gene>
<reference evidence="11" key="2">
    <citation type="submission" date="2013-12" db="EMBL/GenBank/DDBJ databases">
        <title>Evolution of pathogenesis and genome organization in the Tremellales.</title>
        <authorList>
            <person name="Cuomo C."/>
            <person name="Litvintseva A."/>
            <person name="Heitman J."/>
            <person name="Chen Y."/>
            <person name="Sun S."/>
            <person name="Springer D."/>
            <person name="Dromer F."/>
            <person name="Young S."/>
            <person name="Zeng Q."/>
            <person name="Chapman S."/>
            <person name="Gujja S."/>
            <person name="Saif S."/>
            <person name="Birren B."/>
        </authorList>
    </citation>
    <scope>NUCLEOTIDE SEQUENCE [LARGE SCALE GENOMIC DNA]</scope>
    <source>
        <strain evidence="11">BCC8398</strain>
    </source>
</reference>
<sequence length="796" mass="87967">MPPKSAPSFLLTRINTSKRGVFVSRTRSQAQLQAHTQTRLQSNSSSIKSESTSSSASSPRPTPSHVGESRVPHRAVFSRGKLAAFAAEGDLLTSPSRGVPSIRPHSIGAGSGSGSSGAGLGSHQHQGSNQINPGHQSHQTRSTLPKPVLKTNPYAGNYAVSEADLAEPFEPTYPSASSPANSSDEQPTAESSGSRYSRRQQPLQTTSKGKDSLDDEGEAPARNGLGGGRYHRRRPVVRRGFGLSNTQTSNAASEVDPNLLSPPIPTGNMKRLASHAKSAGLQSNDSEPEVLELDTERKEAITLHERYIVFSSKVPYDSEAVISLARLRDSCTCKLCRDPSTKQKTITTGQAVQEATAARPDISVSHNPSSSESYLSVTWYPTPDTQHMQHVPVWKLRALADPLLGDGVYRHPAFQRKLWDNATITQSPNLRIPFSEVRTRSPQTMFKLLEQLQVYGLVVIEGVPTDPTGDKDCWLRKVAGYIGEIRNTFYGETWNVKSVKQSKNVAYTDLDLGLHMDLLYFSSPPRFQALHCLRNRVNGGMSYFVDSFQVAFDLPPHIFNTLTKHKIPYVYNNDNHFLRYRHPVLSNLSVSNPHAAVNWSPPFRDIGQAIIFRPTPTATAAGGANADAVATGDAPSRTNRRTARLSSRSSARGYAEVSNVDAAQMEEKVYKAIAEFERRLAEEKYKHSFTMKEGDLVLFDNRRVLHARTAFHDKTDAEREKQGIQVVEGEPTRWLKGCYLDGEVVWDRLMVLKRQMESEARLVRAEDESLEIEVKKLEKEAKKVGQMLQLYGEAGI</sequence>
<feature type="region of interest" description="Disordered" evidence="8">
    <location>
        <begin position="169"/>
        <end position="288"/>
    </location>
</feature>
<dbReference type="InterPro" id="IPR042098">
    <property type="entry name" value="TauD-like_sf"/>
</dbReference>
<comment type="similarity">
    <text evidence="2">Belongs to the gamma-BBH/TMLD family.</text>
</comment>
<feature type="region of interest" description="Disordered" evidence="8">
    <location>
        <begin position="22"/>
        <end position="72"/>
    </location>
</feature>
<keyword evidence="5" id="KW-0560">Oxidoreductase</keyword>
<keyword evidence="7" id="KW-0175">Coiled coil</keyword>
<feature type="compositionally biased region" description="Low complexity" evidence="8">
    <location>
        <begin position="622"/>
        <end position="637"/>
    </location>
</feature>
<keyword evidence="4" id="KW-0223">Dioxygenase</keyword>
<dbReference type="GO" id="GO:0051213">
    <property type="term" value="F:dioxygenase activity"/>
    <property type="evidence" value="ECO:0007669"/>
    <property type="project" value="UniProtKB-KW"/>
</dbReference>
<dbReference type="SUPFAM" id="SSF51197">
    <property type="entry name" value="Clavaminate synthase-like"/>
    <property type="match status" value="1"/>
</dbReference>
<feature type="compositionally biased region" description="Polar residues" evidence="8">
    <location>
        <begin position="243"/>
        <end position="252"/>
    </location>
</feature>
<dbReference type="STRING" id="1296120.A0A1B9GUQ3"/>
<feature type="compositionally biased region" description="Polar residues" evidence="8">
    <location>
        <begin position="129"/>
        <end position="143"/>
    </location>
</feature>
<dbReference type="EMBL" id="KV700123">
    <property type="protein sequence ID" value="OCF34764.1"/>
    <property type="molecule type" value="Genomic_DNA"/>
</dbReference>
<dbReference type="PANTHER" id="PTHR10696:SF25">
    <property type="entry name" value="OXIDOREDUCTASE AIM17-RELATED"/>
    <property type="match status" value="1"/>
</dbReference>
<evidence type="ECO:0000256" key="8">
    <source>
        <dbReference type="SAM" id="MobiDB-lite"/>
    </source>
</evidence>
<name>A0A1B9GUQ3_9TREE</name>
<dbReference type="GO" id="GO:0005739">
    <property type="term" value="C:mitochondrion"/>
    <property type="evidence" value="ECO:0007669"/>
    <property type="project" value="TreeGrafter"/>
</dbReference>
<evidence type="ECO:0000256" key="4">
    <source>
        <dbReference type="ARBA" id="ARBA00022964"/>
    </source>
</evidence>
<evidence type="ECO:0000256" key="5">
    <source>
        <dbReference type="ARBA" id="ARBA00023002"/>
    </source>
</evidence>
<evidence type="ECO:0000256" key="6">
    <source>
        <dbReference type="ARBA" id="ARBA00023004"/>
    </source>
</evidence>
<feature type="compositionally biased region" description="Polar residues" evidence="8">
    <location>
        <begin position="25"/>
        <end position="41"/>
    </location>
</feature>
<dbReference type="InterPro" id="IPR050411">
    <property type="entry name" value="AlphaKG_dependent_hydroxylases"/>
</dbReference>
<feature type="region of interest" description="Disordered" evidence="8">
    <location>
        <begin position="622"/>
        <end position="648"/>
    </location>
</feature>
<feature type="compositionally biased region" description="Gly residues" evidence="8">
    <location>
        <begin position="109"/>
        <end position="120"/>
    </location>
</feature>
<keyword evidence="6" id="KW-0408">Iron</keyword>
<feature type="coiled-coil region" evidence="7">
    <location>
        <begin position="753"/>
        <end position="787"/>
    </location>
</feature>
<evidence type="ECO:0000313" key="11">
    <source>
        <dbReference type="Proteomes" id="UP000092666"/>
    </source>
</evidence>
<keyword evidence="11" id="KW-1185">Reference proteome</keyword>
<organism evidence="10 11">
    <name type="scientific">Kwoniella heveanensis BCC8398</name>
    <dbReference type="NCBI Taxonomy" id="1296120"/>
    <lineage>
        <taxon>Eukaryota</taxon>
        <taxon>Fungi</taxon>
        <taxon>Dikarya</taxon>
        <taxon>Basidiomycota</taxon>
        <taxon>Agaricomycotina</taxon>
        <taxon>Tremellomycetes</taxon>
        <taxon>Tremellales</taxon>
        <taxon>Cryptococcaceae</taxon>
        <taxon>Kwoniella</taxon>
    </lineage>
</organism>
<dbReference type="GO" id="GO:0046872">
    <property type="term" value="F:metal ion binding"/>
    <property type="evidence" value="ECO:0007669"/>
    <property type="project" value="UniProtKB-KW"/>
</dbReference>
<evidence type="ECO:0000256" key="7">
    <source>
        <dbReference type="SAM" id="Coils"/>
    </source>
</evidence>
<dbReference type="GO" id="GO:0045329">
    <property type="term" value="P:carnitine biosynthetic process"/>
    <property type="evidence" value="ECO:0007669"/>
    <property type="project" value="TreeGrafter"/>
</dbReference>
<dbReference type="InterPro" id="IPR003819">
    <property type="entry name" value="TauD/TfdA-like"/>
</dbReference>
<dbReference type="PANTHER" id="PTHR10696">
    <property type="entry name" value="GAMMA-BUTYROBETAINE HYDROXYLASE-RELATED"/>
    <property type="match status" value="1"/>
</dbReference>
<feature type="domain" description="TauD/TfdA-like" evidence="9">
    <location>
        <begin position="431"/>
        <end position="719"/>
    </location>
</feature>
<feature type="compositionally biased region" description="Low complexity" evidence="8">
    <location>
        <begin position="42"/>
        <end position="58"/>
    </location>
</feature>
<feature type="region of interest" description="Disordered" evidence="8">
    <location>
        <begin position="92"/>
        <end position="151"/>
    </location>
</feature>
<dbReference type="Gene3D" id="3.60.130.10">
    <property type="entry name" value="Clavaminate synthase-like"/>
    <property type="match status" value="1"/>
</dbReference>
<reference evidence="10 11" key="1">
    <citation type="submission" date="2013-07" db="EMBL/GenBank/DDBJ databases">
        <title>The Genome Sequence of Cryptococcus heveanensis BCC8398.</title>
        <authorList>
            <consortium name="The Broad Institute Genome Sequencing Platform"/>
            <person name="Cuomo C."/>
            <person name="Litvintseva A."/>
            <person name="Chen Y."/>
            <person name="Heitman J."/>
            <person name="Sun S."/>
            <person name="Springer D."/>
            <person name="Dromer F."/>
            <person name="Young S.K."/>
            <person name="Zeng Q."/>
            <person name="Gargeya S."/>
            <person name="Fitzgerald M."/>
            <person name="Abouelleil A."/>
            <person name="Alvarado L."/>
            <person name="Berlin A.M."/>
            <person name="Chapman S.B."/>
            <person name="Dewar J."/>
            <person name="Goldberg J."/>
            <person name="Griggs A."/>
            <person name="Gujja S."/>
            <person name="Hansen M."/>
            <person name="Howarth C."/>
            <person name="Imamovic A."/>
            <person name="Larimer J."/>
            <person name="McCowan C."/>
            <person name="Murphy C."/>
            <person name="Pearson M."/>
            <person name="Priest M."/>
            <person name="Roberts A."/>
            <person name="Saif S."/>
            <person name="Shea T."/>
            <person name="Sykes S."/>
            <person name="Wortman J."/>
            <person name="Nusbaum C."/>
            <person name="Birren B."/>
        </authorList>
    </citation>
    <scope>NUCLEOTIDE SEQUENCE [LARGE SCALE GENOMIC DNA]</scope>
    <source>
        <strain evidence="10 11">BCC8398</strain>
    </source>
</reference>
<dbReference type="AlphaFoldDB" id="A0A1B9GUQ3"/>
<comment type="cofactor">
    <cofactor evidence="1">
        <name>Fe(2+)</name>
        <dbReference type="ChEBI" id="CHEBI:29033"/>
    </cofactor>
</comment>
<keyword evidence="3" id="KW-0479">Metal-binding</keyword>
<accession>A0A1B9GUQ3</accession>
<evidence type="ECO:0000313" key="10">
    <source>
        <dbReference type="EMBL" id="OCF34764.1"/>
    </source>
</evidence>
<dbReference type="InterPro" id="IPR038492">
    <property type="entry name" value="GBBH-like_N_sf"/>
</dbReference>
<protein>
    <recommendedName>
        <fullName evidence="9">TauD/TfdA-like domain-containing protein</fullName>
    </recommendedName>
</protein>
<proteinExistence type="inferred from homology"/>
<dbReference type="OrthoDB" id="406634at2759"/>
<evidence type="ECO:0000259" key="9">
    <source>
        <dbReference type="Pfam" id="PF02668"/>
    </source>
</evidence>